<dbReference type="RefSeq" id="WP_040134719.1">
    <property type="nucleotide sequence ID" value="NZ_CP009889.1"/>
</dbReference>
<reference evidence="2 3" key="1">
    <citation type="submission" date="2014-11" db="EMBL/GenBank/DDBJ databases">
        <title>Complete Genome Sequence of Pseudoalteromonas sp. Strain OCN003 Isolated from Kaneohe Bay, Oahu, Hawaii.</title>
        <authorList>
            <person name="Beurmann S."/>
            <person name="Videau P."/>
            <person name="Ushijima B."/>
            <person name="Smith A.M."/>
            <person name="Aeby G.S."/>
            <person name="Callahan S.M."/>
            <person name="Belcaid M."/>
        </authorList>
    </citation>
    <scope>NUCLEOTIDE SEQUENCE [LARGE SCALE GENOMIC DNA]</scope>
    <source>
        <strain evidence="2 3">OCN003</strain>
    </source>
</reference>
<name>A0A0A7EIL8_9GAMM</name>
<sequence>MKLKAIASAAFAVLAAGNVSAGDANLAFDQHFKVKNSAGERIVVNIARNHFDDREKSVGNNDSKRFKYNGLKEEVKKGCGNNCTNVEFTRDFELSVKKKNSSYWSSCSFEMGYYSTKYRSKVKSRYLNSENCKADIVFSGEDGKTLNIEIKGFDI</sequence>
<feature type="signal peptide" evidence="1">
    <location>
        <begin position="1"/>
        <end position="21"/>
    </location>
</feature>
<dbReference type="EMBL" id="CP009889">
    <property type="protein sequence ID" value="AIY66474.1"/>
    <property type="molecule type" value="Genomic_DNA"/>
</dbReference>
<keyword evidence="3" id="KW-1185">Reference proteome</keyword>
<feature type="chain" id="PRO_5002037944" evidence="1">
    <location>
        <begin position="22"/>
        <end position="155"/>
    </location>
</feature>
<gene>
    <name evidence="2" type="ORF">OM33_15050</name>
</gene>
<dbReference type="KEGG" id="pseo:OM33_15050"/>
<evidence type="ECO:0000256" key="1">
    <source>
        <dbReference type="SAM" id="SignalP"/>
    </source>
</evidence>
<accession>A0A0A7EIL8</accession>
<keyword evidence="1" id="KW-0732">Signal</keyword>
<proteinExistence type="predicted"/>
<evidence type="ECO:0000313" key="3">
    <source>
        <dbReference type="Proteomes" id="UP000030341"/>
    </source>
</evidence>
<dbReference type="HOGENOM" id="CLU_1694011_0_0_6"/>
<evidence type="ECO:0000313" key="2">
    <source>
        <dbReference type="EMBL" id="AIY66474.1"/>
    </source>
</evidence>
<dbReference type="Proteomes" id="UP000030341">
    <property type="component" value="Chromosome 2"/>
</dbReference>
<organism evidence="2 3">
    <name type="scientific">Pseudoalteromonas piratica</name>
    <dbReference type="NCBI Taxonomy" id="1348114"/>
    <lineage>
        <taxon>Bacteria</taxon>
        <taxon>Pseudomonadati</taxon>
        <taxon>Pseudomonadota</taxon>
        <taxon>Gammaproteobacteria</taxon>
        <taxon>Alteromonadales</taxon>
        <taxon>Pseudoalteromonadaceae</taxon>
        <taxon>Pseudoalteromonas</taxon>
    </lineage>
</organism>
<dbReference type="AlphaFoldDB" id="A0A0A7EIL8"/>
<protein>
    <submittedName>
        <fullName evidence="2">Uncharacterized protein</fullName>
    </submittedName>
</protein>